<dbReference type="OrthoDB" id="9808776at2"/>
<proteinExistence type="predicted"/>
<evidence type="ECO:0008006" key="3">
    <source>
        <dbReference type="Google" id="ProtNLM"/>
    </source>
</evidence>
<dbReference type="KEGG" id="pcor:KS4_12410"/>
<gene>
    <name evidence="1" type="ORF">KS4_12410</name>
</gene>
<organism evidence="1 2">
    <name type="scientific">Poriferisphaera corsica</name>
    <dbReference type="NCBI Taxonomy" id="2528020"/>
    <lineage>
        <taxon>Bacteria</taxon>
        <taxon>Pseudomonadati</taxon>
        <taxon>Planctomycetota</taxon>
        <taxon>Phycisphaerae</taxon>
        <taxon>Phycisphaerales</taxon>
        <taxon>Phycisphaeraceae</taxon>
        <taxon>Poriferisphaera</taxon>
    </lineage>
</organism>
<dbReference type="Proteomes" id="UP000317369">
    <property type="component" value="Chromosome"/>
</dbReference>
<dbReference type="AlphaFoldDB" id="A0A517YSJ1"/>
<keyword evidence="2" id="KW-1185">Reference proteome</keyword>
<accession>A0A517YSJ1</accession>
<name>A0A517YSJ1_9BACT</name>
<sequence>MLDIALKEWAVITDLLLSGDQVILLRKGGIHEYDGPGRFALENERFALFPAWEHQKTDWVKPEYQALAEEFDSEPQSFDLKGIGTVTPGYIWTVPSREAFDSLDDLHAWLPPQIDMRFNYKPERPLYLMAVRAYKLNTPKTITMNDHYWGCKSWVDLESDHQVDDSYENLTPAIDDDRFESIVKRIAEAMRG</sequence>
<dbReference type="EMBL" id="CP036425">
    <property type="protein sequence ID" value="QDU33196.1"/>
    <property type="molecule type" value="Genomic_DNA"/>
</dbReference>
<evidence type="ECO:0000313" key="1">
    <source>
        <dbReference type="EMBL" id="QDU33196.1"/>
    </source>
</evidence>
<reference evidence="1 2" key="1">
    <citation type="submission" date="2019-02" db="EMBL/GenBank/DDBJ databases">
        <title>Deep-cultivation of Planctomycetes and their phenomic and genomic characterization uncovers novel biology.</title>
        <authorList>
            <person name="Wiegand S."/>
            <person name="Jogler M."/>
            <person name="Boedeker C."/>
            <person name="Pinto D."/>
            <person name="Vollmers J."/>
            <person name="Rivas-Marin E."/>
            <person name="Kohn T."/>
            <person name="Peeters S.H."/>
            <person name="Heuer A."/>
            <person name="Rast P."/>
            <person name="Oberbeckmann S."/>
            <person name="Bunk B."/>
            <person name="Jeske O."/>
            <person name="Meyerdierks A."/>
            <person name="Storesund J.E."/>
            <person name="Kallscheuer N."/>
            <person name="Luecker S."/>
            <person name="Lage O.M."/>
            <person name="Pohl T."/>
            <person name="Merkel B.J."/>
            <person name="Hornburger P."/>
            <person name="Mueller R.-W."/>
            <person name="Bruemmer F."/>
            <person name="Labrenz M."/>
            <person name="Spormann A.M."/>
            <person name="Op den Camp H."/>
            <person name="Overmann J."/>
            <person name="Amann R."/>
            <person name="Jetten M.S.M."/>
            <person name="Mascher T."/>
            <person name="Medema M.H."/>
            <person name="Devos D.P."/>
            <person name="Kaster A.-K."/>
            <person name="Ovreas L."/>
            <person name="Rohde M."/>
            <person name="Galperin M.Y."/>
            <person name="Jogler C."/>
        </authorList>
    </citation>
    <scope>NUCLEOTIDE SEQUENCE [LARGE SCALE GENOMIC DNA]</scope>
    <source>
        <strain evidence="1 2">KS4</strain>
    </source>
</reference>
<evidence type="ECO:0000313" key="2">
    <source>
        <dbReference type="Proteomes" id="UP000317369"/>
    </source>
</evidence>
<dbReference type="RefSeq" id="WP_145075931.1">
    <property type="nucleotide sequence ID" value="NZ_CP036425.1"/>
</dbReference>
<protein>
    <recommendedName>
        <fullName evidence="3">DUF1802 family protein</fullName>
    </recommendedName>
</protein>
<dbReference type="InterPro" id="IPR014923">
    <property type="entry name" value="DUF1802"/>
</dbReference>
<dbReference type="Pfam" id="PF08819">
    <property type="entry name" value="DUF1802"/>
    <property type="match status" value="1"/>
</dbReference>